<name>A0A3S1IAV6_ANAVA</name>
<evidence type="ECO:0000313" key="1">
    <source>
        <dbReference type="EMBL" id="RUS94606.1"/>
    </source>
</evidence>
<dbReference type="RefSeq" id="WP_127055581.1">
    <property type="nucleotide sequence ID" value="NZ_RSCM01000013.1"/>
</dbReference>
<dbReference type="Proteomes" id="UP000276103">
    <property type="component" value="Unassembled WGS sequence"/>
</dbReference>
<evidence type="ECO:0000313" key="2">
    <source>
        <dbReference type="Proteomes" id="UP000276103"/>
    </source>
</evidence>
<accession>A0A3S1IAV6</accession>
<proteinExistence type="predicted"/>
<gene>
    <name evidence="1" type="ORF">DSM107003_37350</name>
</gene>
<reference evidence="1 2" key="1">
    <citation type="journal article" date="2019" name="Genome Biol. Evol.">
        <title>Day and night: Metabolic profiles and evolutionary relationships of six axenic non-marine cyanobacteria.</title>
        <authorList>
            <person name="Will S.E."/>
            <person name="Henke P."/>
            <person name="Boedeker C."/>
            <person name="Huang S."/>
            <person name="Brinkmann H."/>
            <person name="Rohde M."/>
            <person name="Jarek M."/>
            <person name="Friedl T."/>
            <person name="Seufert S."/>
            <person name="Schumacher M."/>
            <person name="Overmann J."/>
            <person name="Neumann-Schaal M."/>
            <person name="Petersen J."/>
        </authorList>
    </citation>
    <scope>NUCLEOTIDE SEQUENCE [LARGE SCALE GENOMIC DNA]</scope>
    <source>
        <strain evidence="1 2">SAG 1403-4b</strain>
    </source>
</reference>
<dbReference type="AlphaFoldDB" id="A0A3S1IAV6"/>
<protein>
    <submittedName>
        <fullName evidence="1">Uncharacterized protein</fullName>
    </submittedName>
</protein>
<dbReference type="EMBL" id="RSCM01000013">
    <property type="protein sequence ID" value="RUS94606.1"/>
    <property type="molecule type" value="Genomic_DNA"/>
</dbReference>
<keyword evidence="2" id="KW-1185">Reference proteome</keyword>
<comment type="caution">
    <text evidence="1">The sequence shown here is derived from an EMBL/GenBank/DDBJ whole genome shotgun (WGS) entry which is preliminary data.</text>
</comment>
<organism evidence="1 2">
    <name type="scientific">Trichormus variabilis SAG 1403-4b</name>
    <dbReference type="NCBI Taxonomy" id="447716"/>
    <lineage>
        <taxon>Bacteria</taxon>
        <taxon>Bacillati</taxon>
        <taxon>Cyanobacteriota</taxon>
        <taxon>Cyanophyceae</taxon>
        <taxon>Nostocales</taxon>
        <taxon>Nostocaceae</taxon>
        <taxon>Trichormus</taxon>
    </lineage>
</organism>
<sequence length="59" mass="6523">MLCDRTVQTTLVLHTLKMKNSAIATPIVQTHESQLGKGSTFIMKLFLKVTPKINSSYSA</sequence>